<name>A0A9P4I7Y2_9PEZI</name>
<protein>
    <submittedName>
        <fullName evidence="1">Uncharacterized protein</fullName>
    </submittedName>
</protein>
<reference evidence="1" key="1">
    <citation type="journal article" date="2020" name="Stud. Mycol.">
        <title>101 Dothideomycetes genomes: a test case for predicting lifestyles and emergence of pathogens.</title>
        <authorList>
            <person name="Haridas S."/>
            <person name="Albert R."/>
            <person name="Binder M."/>
            <person name="Bloem J."/>
            <person name="Labutti K."/>
            <person name="Salamov A."/>
            <person name="Andreopoulos B."/>
            <person name="Baker S."/>
            <person name="Barry K."/>
            <person name="Bills G."/>
            <person name="Bluhm B."/>
            <person name="Cannon C."/>
            <person name="Castanera R."/>
            <person name="Culley D."/>
            <person name="Daum C."/>
            <person name="Ezra D."/>
            <person name="Gonzalez J."/>
            <person name="Henrissat B."/>
            <person name="Kuo A."/>
            <person name="Liang C."/>
            <person name="Lipzen A."/>
            <person name="Lutzoni F."/>
            <person name="Magnuson J."/>
            <person name="Mondo S."/>
            <person name="Nolan M."/>
            <person name="Ohm R."/>
            <person name="Pangilinan J."/>
            <person name="Park H.-J."/>
            <person name="Ramirez L."/>
            <person name="Alfaro M."/>
            <person name="Sun H."/>
            <person name="Tritt A."/>
            <person name="Yoshinaga Y."/>
            <person name="Zwiers L.-H."/>
            <person name="Turgeon B."/>
            <person name="Goodwin S."/>
            <person name="Spatafora J."/>
            <person name="Crous P."/>
            <person name="Grigoriev I."/>
        </authorList>
    </citation>
    <scope>NUCLEOTIDE SEQUENCE</scope>
    <source>
        <strain evidence="1">CBS 133067</strain>
    </source>
</reference>
<organism evidence="1 2">
    <name type="scientific">Rhizodiscina lignyota</name>
    <dbReference type="NCBI Taxonomy" id="1504668"/>
    <lineage>
        <taxon>Eukaryota</taxon>
        <taxon>Fungi</taxon>
        <taxon>Dikarya</taxon>
        <taxon>Ascomycota</taxon>
        <taxon>Pezizomycotina</taxon>
        <taxon>Dothideomycetes</taxon>
        <taxon>Pleosporomycetidae</taxon>
        <taxon>Aulographales</taxon>
        <taxon>Rhizodiscinaceae</taxon>
        <taxon>Rhizodiscina</taxon>
    </lineage>
</organism>
<proteinExistence type="predicted"/>
<gene>
    <name evidence="1" type="ORF">NA57DRAFT_60413</name>
</gene>
<accession>A0A9P4I7Y2</accession>
<evidence type="ECO:0000313" key="1">
    <source>
        <dbReference type="EMBL" id="KAF2094365.1"/>
    </source>
</evidence>
<comment type="caution">
    <text evidence="1">The sequence shown here is derived from an EMBL/GenBank/DDBJ whole genome shotgun (WGS) entry which is preliminary data.</text>
</comment>
<sequence>MAAWKANVLLHTSPFLSMPLQDHGSPRNSIDKPPPYEEHQINSEVLELLSIDPNTFDRIQVLNEERAELESQRLRTFLTFILLIDGHLDHFKHPSEPYNTTLLGNFQSVQWFHFHTLAKVLLHFETRTSTSPRLTPTEKRFLGAYLFTNFFLPAEYVGLPLEVFHQVLLYYGRHADRFGHYRGLCGTYEFDWFNRWLFKPSTCGGGCSRAEFHALQRIYLLPLVLPTCSLAIRRLLIEEGLTSRDGTKHITNCSCGECVVFRKDLERDLKKMVKQSNACHPNSHPDSFYLPISPMPCWRGMKIVMLDSDTVIGPTNLGKALLCLREVRSELDDVLENLGSHEEIREWKDDVREREYEKGRFRFWPNLNRSRSV</sequence>
<dbReference type="Proteomes" id="UP000799772">
    <property type="component" value="Unassembled WGS sequence"/>
</dbReference>
<evidence type="ECO:0000313" key="2">
    <source>
        <dbReference type="Proteomes" id="UP000799772"/>
    </source>
</evidence>
<keyword evidence="2" id="KW-1185">Reference proteome</keyword>
<dbReference type="AlphaFoldDB" id="A0A9P4I7Y2"/>
<dbReference type="EMBL" id="ML978134">
    <property type="protein sequence ID" value="KAF2094365.1"/>
    <property type="molecule type" value="Genomic_DNA"/>
</dbReference>